<evidence type="ECO:0000256" key="2">
    <source>
        <dbReference type="ARBA" id="ARBA00005417"/>
    </source>
</evidence>
<dbReference type="InterPro" id="IPR003439">
    <property type="entry name" value="ABC_transporter-like_ATP-bd"/>
</dbReference>
<dbReference type="GO" id="GO:0046677">
    <property type="term" value="P:response to antibiotic"/>
    <property type="evidence" value="ECO:0007669"/>
    <property type="project" value="UniProtKB-KW"/>
</dbReference>
<dbReference type="SMART" id="SM00382">
    <property type="entry name" value="AAA"/>
    <property type="match status" value="1"/>
</dbReference>
<dbReference type="InterPro" id="IPR050763">
    <property type="entry name" value="ABC_transporter_ATP-binding"/>
</dbReference>
<accession>A0A3A9YKL3</accession>
<dbReference type="PANTHER" id="PTHR42711:SF5">
    <property type="entry name" value="ABC TRANSPORTER ATP-BINDING PROTEIN NATA"/>
    <property type="match status" value="1"/>
</dbReference>
<dbReference type="PANTHER" id="PTHR42711">
    <property type="entry name" value="ABC TRANSPORTER ATP-BINDING PROTEIN"/>
    <property type="match status" value="1"/>
</dbReference>
<dbReference type="OrthoDB" id="9804819at2"/>
<sequence>MSSVGAGAVRARTGPGDRRDTASAAGEGHLEVVGLTKRFGDRVALDGVSFSVPRGTITGFVGNNGSGKTTSLRIITGLLEPDAGTVLVGGRPVTDAFRAAIGYMPEARGLYRDMKVTRQLVYLARLYGMSKAEAEREVAAWTARLGIERYRSAKLKTLSLGNQQRVQLIAALLNHPGLLILDEPFSGLDRAAAASMSEILREAAGRGVGVFFSSHQLDLVDSICERAVILRRGTVVAEGRVDELRDRGSATIRVTFGARRAPTAQELSAAMPGARLLHGTTFAVPAGADDAGRVLRAALGLGEVTEFSRRRQTLGDVFAEVSDETGAK</sequence>
<keyword evidence="5 9" id="KW-0067">ATP-binding</keyword>
<dbReference type="InterPro" id="IPR017871">
    <property type="entry name" value="ABC_transporter-like_CS"/>
</dbReference>
<evidence type="ECO:0000259" key="8">
    <source>
        <dbReference type="PROSITE" id="PS50893"/>
    </source>
</evidence>
<feature type="domain" description="ABC transporter" evidence="8">
    <location>
        <begin position="30"/>
        <end position="257"/>
    </location>
</feature>
<gene>
    <name evidence="9" type="ORF">D7294_30875</name>
</gene>
<keyword evidence="6" id="KW-0046">Antibiotic resistance</keyword>
<comment type="similarity">
    <text evidence="2">Belongs to the ABC transporter superfamily.</text>
</comment>
<dbReference type="Pfam" id="PF00005">
    <property type="entry name" value="ABC_tran"/>
    <property type="match status" value="1"/>
</dbReference>
<proteinExistence type="inferred from homology"/>
<dbReference type="Proteomes" id="UP000272474">
    <property type="component" value="Unassembled WGS sequence"/>
</dbReference>
<name>A0A3A9YKL3_9ACTN</name>
<dbReference type="InterPro" id="IPR027417">
    <property type="entry name" value="P-loop_NTPase"/>
</dbReference>
<dbReference type="RefSeq" id="WP_120685131.1">
    <property type="nucleotide sequence ID" value="NZ_RBAL01000036.1"/>
</dbReference>
<evidence type="ECO:0000256" key="3">
    <source>
        <dbReference type="ARBA" id="ARBA00022448"/>
    </source>
</evidence>
<comment type="subcellular location">
    <subcellularLocation>
        <location evidence="1">Cell membrane</location>
        <topology evidence="1">Peripheral membrane protein</topology>
    </subcellularLocation>
</comment>
<keyword evidence="3" id="KW-0813">Transport</keyword>
<dbReference type="GO" id="GO:0005886">
    <property type="term" value="C:plasma membrane"/>
    <property type="evidence" value="ECO:0007669"/>
    <property type="project" value="UniProtKB-SubCell"/>
</dbReference>
<dbReference type="GO" id="GO:0005524">
    <property type="term" value="F:ATP binding"/>
    <property type="evidence" value="ECO:0007669"/>
    <property type="project" value="UniProtKB-KW"/>
</dbReference>
<dbReference type="InterPro" id="IPR003593">
    <property type="entry name" value="AAA+_ATPase"/>
</dbReference>
<evidence type="ECO:0000313" key="10">
    <source>
        <dbReference type="Proteomes" id="UP000272474"/>
    </source>
</evidence>
<dbReference type="SUPFAM" id="SSF52540">
    <property type="entry name" value="P-loop containing nucleoside triphosphate hydrolases"/>
    <property type="match status" value="1"/>
</dbReference>
<organism evidence="9 10">
    <name type="scientific">Streptomyces hoynatensis</name>
    <dbReference type="NCBI Taxonomy" id="1141874"/>
    <lineage>
        <taxon>Bacteria</taxon>
        <taxon>Bacillati</taxon>
        <taxon>Actinomycetota</taxon>
        <taxon>Actinomycetes</taxon>
        <taxon>Kitasatosporales</taxon>
        <taxon>Streptomycetaceae</taxon>
        <taxon>Streptomyces</taxon>
    </lineage>
</organism>
<reference evidence="9 10" key="1">
    <citation type="journal article" date="2014" name="Int. J. Syst. Evol. Microbiol.">
        <title>Streptomyces hoynatensis sp. nov., isolated from deep marine sediment.</title>
        <authorList>
            <person name="Veyisoglu A."/>
            <person name="Sahin N."/>
        </authorList>
    </citation>
    <scope>NUCLEOTIDE SEQUENCE [LARGE SCALE GENOMIC DNA]</scope>
    <source>
        <strain evidence="9 10">KCTC 29097</strain>
    </source>
</reference>
<keyword evidence="10" id="KW-1185">Reference proteome</keyword>
<evidence type="ECO:0000256" key="1">
    <source>
        <dbReference type="ARBA" id="ARBA00004202"/>
    </source>
</evidence>
<comment type="caution">
    <text evidence="9">The sequence shown here is derived from an EMBL/GenBank/DDBJ whole genome shotgun (WGS) entry which is preliminary data.</text>
</comment>
<dbReference type="AlphaFoldDB" id="A0A3A9YKL3"/>
<evidence type="ECO:0000256" key="7">
    <source>
        <dbReference type="SAM" id="MobiDB-lite"/>
    </source>
</evidence>
<dbReference type="PROSITE" id="PS00211">
    <property type="entry name" value="ABC_TRANSPORTER_1"/>
    <property type="match status" value="1"/>
</dbReference>
<protein>
    <submittedName>
        <fullName evidence="9">ATP-binding cassette domain-containing protein</fullName>
    </submittedName>
</protein>
<evidence type="ECO:0000256" key="6">
    <source>
        <dbReference type="ARBA" id="ARBA00023251"/>
    </source>
</evidence>
<keyword evidence="4" id="KW-0547">Nucleotide-binding</keyword>
<evidence type="ECO:0000256" key="4">
    <source>
        <dbReference type="ARBA" id="ARBA00022741"/>
    </source>
</evidence>
<dbReference type="PROSITE" id="PS50893">
    <property type="entry name" value="ABC_TRANSPORTER_2"/>
    <property type="match status" value="1"/>
</dbReference>
<evidence type="ECO:0000313" key="9">
    <source>
        <dbReference type="EMBL" id="RKN35814.1"/>
    </source>
</evidence>
<dbReference type="Gene3D" id="3.40.50.300">
    <property type="entry name" value="P-loop containing nucleotide triphosphate hydrolases"/>
    <property type="match status" value="1"/>
</dbReference>
<evidence type="ECO:0000256" key="5">
    <source>
        <dbReference type="ARBA" id="ARBA00022840"/>
    </source>
</evidence>
<feature type="region of interest" description="Disordered" evidence="7">
    <location>
        <begin position="1"/>
        <end position="25"/>
    </location>
</feature>
<dbReference type="EMBL" id="RBAL01000036">
    <property type="protein sequence ID" value="RKN35814.1"/>
    <property type="molecule type" value="Genomic_DNA"/>
</dbReference>
<dbReference type="GO" id="GO:0016887">
    <property type="term" value="F:ATP hydrolysis activity"/>
    <property type="evidence" value="ECO:0007669"/>
    <property type="project" value="InterPro"/>
</dbReference>